<comment type="caution">
    <text evidence="2">The sequence shown here is derived from an EMBL/GenBank/DDBJ whole genome shotgun (WGS) entry which is preliminary data.</text>
</comment>
<dbReference type="EMBL" id="RCMG01000013">
    <property type="protein sequence ID" value="KAG2868262.1"/>
    <property type="molecule type" value="Genomic_DNA"/>
</dbReference>
<feature type="region of interest" description="Disordered" evidence="1">
    <location>
        <begin position="1"/>
        <end position="20"/>
    </location>
</feature>
<protein>
    <submittedName>
        <fullName evidence="2">Uncharacterized protein</fullName>
    </submittedName>
</protein>
<dbReference type="VEuPathDB" id="FungiDB:PC110_g1014"/>
<gene>
    <name evidence="2" type="ORF">PC113_g1224</name>
</gene>
<dbReference type="Proteomes" id="UP000735874">
    <property type="component" value="Unassembled WGS sequence"/>
</dbReference>
<dbReference type="AlphaFoldDB" id="A0A8T0ZZ25"/>
<sequence length="152" mass="17321">MERAEMQRSTASENSSAESSVFSQFLAAHRPRARADSLSEAIGINPPYHAADQFEPPRNFGLKIPSLKDMKLPIERFSGKEEYEGLGAGFKDWRLRFLYQLVAAQVISGGDWPEDFKARALNRYPEGPARKRFDRMKAIWSSESPMLEHLMN</sequence>
<feature type="compositionally biased region" description="Low complexity" evidence="1">
    <location>
        <begin position="9"/>
        <end position="20"/>
    </location>
</feature>
<proteinExistence type="predicted"/>
<name>A0A8T0ZZ25_9STRA</name>
<accession>A0A8T0ZZ25</accession>
<evidence type="ECO:0000313" key="2">
    <source>
        <dbReference type="EMBL" id="KAG2868262.1"/>
    </source>
</evidence>
<reference evidence="2" key="1">
    <citation type="submission" date="2018-10" db="EMBL/GenBank/DDBJ databases">
        <title>Effector identification in a new, highly contiguous assembly of the strawberry crown rot pathogen Phytophthora cactorum.</title>
        <authorList>
            <person name="Armitage A.D."/>
            <person name="Nellist C.F."/>
            <person name="Bates H."/>
            <person name="Vickerstaff R.J."/>
            <person name="Harrison R.J."/>
        </authorList>
    </citation>
    <scope>NUCLEOTIDE SEQUENCE</scope>
    <source>
        <strain evidence="2">15-7</strain>
    </source>
</reference>
<organism evidence="2 3">
    <name type="scientific">Phytophthora cactorum</name>
    <dbReference type="NCBI Taxonomy" id="29920"/>
    <lineage>
        <taxon>Eukaryota</taxon>
        <taxon>Sar</taxon>
        <taxon>Stramenopiles</taxon>
        <taxon>Oomycota</taxon>
        <taxon>Peronosporomycetes</taxon>
        <taxon>Peronosporales</taxon>
        <taxon>Peronosporaceae</taxon>
        <taxon>Phytophthora</taxon>
    </lineage>
</organism>
<evidence type="ECO:0000313" key="3">
    <source>
        <dbReference type="Proteomes" id="UP000735874"/>
    </source>
</evidence>
<evidence type="ECO:0000256" key="1">
    <source>
        <dbReference type="SAM" id="MobiDB-lite"/>
    </source>
</evidence>